<feature type="compositionally biased region" description="Polar residues" evidence="1">
    <location>
        <begin position="230"/>
        <end position="239"/>
    </location>
</feature>
<keyword evidence="2" id="KW-1133">Transmembrane helix</keyword>
<dbReference type="Proteomes" id="UP001595851">
    <property type="component" value="Unassembled WGS sequence"/>
</dbReference>
<evidence type="ECO:0000313" key="4">
    <source>
        <dbReference type="Proteomes" id="UP001595851"/>
    </source>
</evidence>
<protein>
    <recommendedName>
        <fullName evidence="5">Polysaccharide chain length determinant N-terminal domain-containing protein</fullName>
    </recommendedName>
</protein>
<evidence type="ECO:0000313" key="3">
    <source>
        <dbReference type="EMBL" id="MFC4011054.1"/>
    </source>
</evidence>
<evidence type="ECO:0000256" key="2">
    <source>
        <dbReference type="SAM" id="Phobius"/>
    </source>
</evidence>
<evidence type="ECO:0008006" key="5">
    <source>
        <dbReference type="Google" id="ProtNLM"/>
    </source>
</evidence>
<gene>
    <name evidence="3" type="ORF">ACFOY2_27760</name>
</gene>
<dbReference type="EMBL" id="JBHSBI010000014">
    <property type="protein sequence ID" value="MFC4011054.1"/>
    <property type="molecule type" value="Genomic_DNA"/>
</dbReference>
<dbReference type="RefSeq" id="WP_379531006.1">
    <property type="nucleotide sequence ID" value="NZ_JBHSBI010000014.1"/>
</dbReference>
<keyword evidence="2" id="KW-0472">Membrane</keyword>
<name>A0ABV8GG00_9ACTN</name>
<organism evidence="3 4">
    <name type="scientific">Nonomuraea purpurea</name>
    <dbReference type="NCBI Taxonomy" id="1849276"/>
    <lineage>
        <taxon>Bacteria</taxon>
        <taxon>Bacillati</taxon>
        <taxon>Actinomycetota</taxon>
        <taxon>Actinomycetes</taxon>
        <taxon>Streptosporangiales</taxon>
        <taxon>Streptosporangiaceae</taxon>
        <taxon>Nonomuraea</taxon>
    </lineage>
</organism>
<feature type="transmembrane region" description="Helical" evidence="2">
    <location>
        <begin position="187"/>
        <end position="208"/>
    </location>
</feature>
<accession>A0ABV8GG00</accession>
<reference evidence="4" key="1">
    <citation type="journal article" date="2019" name="Int. J. Syst. Evol. Microbiol.">
        <title>The Global Catalogue of Microorganisms (GCM) 10K type strain sequencing project: providing services to taxonomists for standard genome sequencing and annotation.</title>
        <authorList>
            <consortium name="The Broad Institute Genomics Platform"/>
            <consortium name="The Broad Institute Genome Sequencing Center for Infectious Disease"/>
            <person name="Wu L."/>
            <person name="Ma J."/>
        </authorList>
    </citation>
    <scope>NUCLEOTIDE SEQUENCE [LARGE SCALE GENOMIC DNA]</scope>
    <source>
        <strain evidence="4">TBRC 1276</strain>
    </source>
</reference>
<sequence>MEFWKTVFGLARHKFIGPPILALAAVAGIAGFLIVPAHYTAGVVLLLTGPGNTQPAPGEPLSAAGRTNPLLVDSAGLRTTAAALILATSTPEVLKELGAPKEGPHKLVIDDGSSNQALFGSGGPFLSITADSPDERTARDLVVRTQKRVENELDATQKKLGAPEILYISLVNVTPPSTPEAQLSDKVQTGAIAAVLTVFAGFAAAYAWRLKQAGRPAADAPEEDAADAQTFPQVETPSK</sequence>
<feature type="transmembrane region" description="Helical" evidence="2">
    <location>
        <begin position="20"/>
        <end position="39"/>
    </location>
</feature>
<keyword evidence="4" id="KW-1185">Reference proteome</keyword>
<proteinExistence type="predicted"/>
<keyword evidence="2" id="KW-0812">Transmembrane</keyword>
<comment type="caution">
    <text evidence="3">The sequence shown here is derived from an EMBL/GenBank/DDBJ whole genome shotgun (WGS) entry which is preliminary data.</text>
</comment>
<evidence type="ECO:0000256" key="1">
    <source>
        <dbReference type="SAM" id="MobiDB-lite"/>
    </source>
</evidence>
<feature type="region of interest" description="Disordered" evidence="1">
    <location>
        <begin position="213"/>
        <end position="239"/>
    </location>
</feature>